<comment type="caution">
    <text evidence="2">The sequence shown here is derived from an EMBL/GenBank/DDBJ whole genome shotgun (WGS) entry which is preliminary data.</text>
</comment>
<gene>
    <name evidence="2" type="ORF">E2562_001130</name>
</gene>
<proteinExistence type="predicted"/>
<feature type="compositionally biased region" description="Basic and acidic residues" evidence="1">
    <location>
        <begin position="78"/>
        <end position="88"/>
    </location>
</feature>
<dbReference type="EMBL" id="SPHZ02000003">
    <property type="protein sequence ID" value="KAF0922739.1"/>
    <property type="molecule type" value="Genomic_DNA"/>
</dbReference>
<keyword evidence="3" id="KW-1185">Reference proteome</keyword>
<protein>
    <submittedName>
        <fullName evidence="2">Uncharacterized protein</fullName>
    </submittedName>
</protein>
<feature type="compositionally biased region" description="Polar residues" evidence="1">
    <location>
        <begin position="132"/>
        <end position="143"/>
    </location>
</feature>
<reference evidence="2 3" key="1">
    <citation type="submission" date="2019-11" db="EMBL/GenBank/DDBJ databases">
        <title>Whole genome sequence of Oryza granulata.</title>
        <authorList>
            <person name="Li W."/>
        </authorList>
    </citation>
    <scope>NUCLEOTIDE SEQUENCE [LARGE SCALE GENOMIC DNA]</scope>
    <source>
        <strain evidence="3">cv. Menghai</strain>
        <tissue evidence="2">Leaf</tissue>
    </source>
</reference>
<name>A0A6G1EDC3_9ORYZ</name>
<evidence type="ECO:0000313" key="3">
    <source>
        <dbReference type="Proteomes" id="UP000479710"/>
    </source>
</evidence>
<feature type="region of interest" description="Disordered" evidence="1">
    <location>
        <begin position="1"/>
        <end position="105"/>
    </location>
</feature>
<sequence>MAVARPEEEDNLDRWAPTLPVGGTGSDKRGRRAAMLGNRGEAGPLRKMGRGGRPSGAEEGKRVAGVDQAGSAGPGRWSTREGRREGEGRASGPMSSDMDGRGAAIPIGCRASVGIGEGAAGQEARDFRSQREIINNSDISANRSGAVYQRSRN</sequence>
<evidence type="ECO:0000313" key="2">
    <source>
        <dbReference type="EMBL" id="KAF0922739.1"/>
    </source>
</evidence>
<dbReference type="AlphaFoldDB" id="A0A6G1EDC3"/>
<dbReference type="Proteomes" id="UP000479710">
    <property type="component" value="Unassembled WGS sequence"/>
</dbReference>
<evidence type="ECO:0000256" key="1">
    <source>
        <dbReference type="SAM" id="MobiDB-lite"/>
    </source>
</evidence>
<accession>A0A6G1EDC3</accession>
<feature type="region of interest" description="Disordered" evidence="1">
    <location>
        <begin position="118"/>
        <end position="153"/>
    </location>
</feature>
<organism evidence="2 3">
    <name type="scientific">Oryza meyeriana var. granulata</name>
    <dbReference type="NCBI Taxonomy" id="110450"/>
    <lineage>
        <taxon>Eukaryota</taxon>
        <taxon>Viridiplantae</taxon>
        <taxon>Streptophyta</taxon>
        <taxon>Embryophyta</taxon>
        <taxon>Tracheophyta</taxon>
        <taxon>Spermatophyta</taxon>
        <taxon>Magnoliopsida</taxon>
        <taxon>Liliopsida</taxon>
        <taxon>Poales</taxon>
        <taxon>Poaceae</taxon>
        <taxon>BOP clade</taxon>
        <taxon>Oryzoideae</taxon>
        <taxon>Oryzeae</taxon>
        <taxon>Oryzinae</taxon>
        <taxon>Oryza</taxon>
        <taxon>Oryza meyeriana</taxon>
    </lineage>
</organism>